<dbReference type="SUPFAM" id="SSF57840">
    <property type="entry name" value="Ribosomal protein L36"/>
    <property type="match status" value="1"/>
</dbReference>
<evidence type="ECO:0000256" key="3">
    <source>
        <dbReference type="ARBA" id="ARBA00022946"/>
    </source>
</evidence>
<comment type="caution">
    <text evidence="8">The sequence shown here is derived from an EMBL/GenBank/DDBJ whole genome shotgun (WGS) entry which is preliminary data.</text>
</comment>
<gene>
    <name evidence="8" type="primary">Mrpl36</name>
    <name evidence="8" type="ORF">Anas_02932</name>
</gene>
<dbReference type="GO" id="GO:0003735">
    <property type="term" value="F:structural constituent of ribosome"/>
    <property type="evidence" value="ECO:0007669"/>
    <property type="project" value="InterPro"/>
</dbReference>
<comment type="similarity">
    <text evidence="2 7">Belongs to the bacterial ribosomal protein bL36 family.</text>
</comment>
<dbReference type="InterPro" id="IPR035977">
    <property type="entry name" value="Ribosomal_bL36_sp"/>
</dbReference>
<dbReference type="NCBIfam" id="TIGR01022">
    <property type="entry name" value="rpmJ_bact"/>
    <property type="match status" value="1"/>
</dbReference>
<dbReference type="EMBL" id="SEYY01017948">
    <property type="protein sequence ID" value="KAB7499532.1"/>
    <property type="molecule type" value="Genomic_DNA"/>
</dbReference>
<evidence type="ECO:0000256" key="5">
    <source>
        <dbReference type="ARBA" id="ARBA00023128"/>
    </source>
</evidence>
<dbReference type="GO" id="GO:0006412">
    <property type="term" value="P:translation"/>
    <property type="evidence" value="ECO:0007669"/>
    <property type="project" value="InterPro"/>
</dbReference>
<keyword evidence="6 7" id="KW-0687">Ribonucleoprotein</keyword>
<dbReference type="Proteomes" id="UP000326759">
    <property type="component" value="Unassembled WGS sequence"/>
</dbReference>
<dbReference type="OrthoDB" id="10265903at2759"/>
<dbReference type="PANTHER" id="PTHR46909">
    <property type="entry name" value="39S RIBOSOMAL PROTEIN L36, MITOCHONDRIAL"/>
    <property type="match status" value="1"/>
</dbReference>
<dbReference type="Pfam" id="PF00444">
    <property type="entry name" value="Ribosomal_L36"/>
    <property type="match status" value="1"/>
</dbReference>
<dbReference type="GO" id="GO:0005762">
    <property type="term" value="C:mitochondrial large ribosomal subunit"/>
    <property type="evidence" value="ECO:0007669"/>
    <property type="project" value="TreeGrafter"/>
</dbReference>
<name>A0A5N5SZS0_9CRUS</name>
<organism evidence="8 9">
    <name type="scientific">Armadillidium nasatum</name>
    <dbReference type="NCBI Taxonomy" id="96803"/>
    <lineage>
        <taxon>Eukaryota</taxon>
        <taxon>Metazoa</taxon>
        <taxon>Ecdysozoa</taxon>
        <taxon>Arthropoda</taxon>
        <taxon>Crustacea</taxon>
        <taxon>Multicrustacea</taxon>
        <taxon>Malacostraca</taxon>
        <taxon>Eumalacostraca</taxon>
        <taxon>Peracarida</taxon>
        <taxon>Isopoda</taxon>
        <taxon>Oniscidea</taxon>
        <taxon>Crinocheta</taxon>
        <taxon>Armadillidiidae</taxon>
        <taxon>Armadillidium</taxon>
    </lineage>
</organism>
<keyword evidence="9" id="KW-1185">Reference proteome</keyword>
<dbReference type="InterPro" id="IPR052143">
    <property type="entry name" value="Mitoribosomal_bL36m"/>
</dbReference>
<evidence type="ECO:0000256" key="1">
    <source>
        <dbReference type="ARBA" id="ARBA00004173"/>
    </source>
</evidence>
<protein>
    <recommendedName>
        <fullName evidence="7">Ribosomal protein</fullName>
    </recommendedName>
</protein>
<evidence type="ECO:0000256" key="7">
    <source>
        <dbReference type="RuleBase" id="RU000570"/>
    </source>
</evidence>
<sequence>MNTLYRHVTQSPIINRKLSKFLLNVGHNWFADFNIYSKTVPFSRNLCCFSKYFQHPSSTGSSLLKVSTPQLQPVNGMKAKGKVQRRCPDCYLVWRQGRLFNLCKTKPRHNQMQKVPKEKETWIITFASRKPVRDW</sequence>
<dbReference type="InterPro" id="IPR000473">
    <property type="entry name" value="Ribosomal_bL36"/>
</dbReference>
<keyword evidence="5" id="KW-0496">Mitochondrion</keyword>
<keyword evidence="4 7" id="KW-0689">Ribosomal protein</keyword>
<evidence type="ECO:0000256" key="6">
    <source>
        <dbReference type="ARBA" id="ARBA00023274"/>
    </source>
</evidence>
<keyword evidence="3" id="KW-0809">Transit peptide</keyword>
<evidence type="ECO:0000313" key="9">
    <source>
        <dbReference type="Proteomes" id="UP000326759"/>
    </source>
</evidence>
<comment type="subcellular location">
    <subcellularLocation>
        <location evidence="1">Mitochondrion</location>
    </subcellularLocation>
</comment>
<evidence type="ECO:0000256" key="2">
    <source>
        <dbReference type="ARBA" id="ARBA00007645"/>
    </source>
</evidence>
<evidence type="ECO:0000313" key="8">
    <source>
        <dbReference type="EMBL" id="KAB7499532.1"/>
    </source>
</evidence>
<dbReference type="AlphaFoldDB" id="A0A5N5SZS0"/>
<accession>A0A5N5SZS0</accession>
<evidence type="ECO:0000256" key="4">
    <source>
        <dbReference type="ARBA" id="ARBA00022980"/>
    </source>
</evidence>
<dbReference type="PANTHER" id="PTHR46909:SF1">
    <property type="entry name" value="LARGE RIBOSOMAL SUBUNIT PROTEIN BL36M"/>
    <property type="match status" value="1"/>
</dbReference>
<reference evidence="8 9" key="1">
    <citation type="journal article" date="2019" name="PLoS Biol.">
        <title>Sex chromosomes control vertical transmission of feminizing Wolbachia symbionts in an isopod.</title>
        <authorList>
            <person name="Becking T."/>
            <person name="Chebbi M.A."/>
            <person name="Giraud I."/>
            <person name="Moumen B."/>
            <person name="Laverre T."/>
            <person name="Caubet Y."/>
            <person name="Peccoud J."/>
            <person name="Gilbert C."/>
            <person name="Cordaux R."/>
        </authorList>
    </citation>
    <scope>NUCLEOTIDE SEQUENCE [LARGE SCALE GENOMIC DNA]</scope>
    <source>
        <strain evidence="8">ANa2</strain>
        <tissue evidence="8">Whole body excluding digestive tract and cuticle</tissue>
    </source>
</reference>
<proteinExistence type="inferred from homology"/>